<dbReference type="GO" id="GO:0004674">
    <property type="term" value="F:protein serine/threonine kinase activity"/>
    <property type="evidence" value="ECO:0007669"/>
    <property type="project" value="UniProtKB-KW"/>
</dbReference>
<dbReference type="SMART" id="SM00220">
    <property type="entry name" value="S_TKc"/>
    <property type="match status" value="1"/>
</dbReference>
<dbReference type="EMBL" id="BONQ01000137">
    <property type="protein sequence ID" value="GIG50630.1"/>
    <property type="molecule type" value="Genomic_DNA"/>
</dbReference>
<keyword evidence="4 7" id="KW-0547">Nucleotide-binding</keyword>
<comment type="caution">
    <text evidence="11">The sequence shown here is derived from an EMBL/GenBank/DDBJ whole genome shotgun (WGS) entry which is preliminary data.</text>
</comment>
<dbReference type="RefSeq" id="WP_345004378.1">
    <property type="nucleotide sequence ID" value="NZ_BAAAVW010000010.1"/>
</dbReference>
<dbReference type="InterPro" id="IPR008271">
    <property type="entry name" value="Ser/Thr_kinase_AS"/>
</dbReference>
<dbReference type="InterPro" id="IPR000719">
    <property type="entry name" value="Prot_kinase_dom"/>
</dbReference>
<dbReference type="Pfam" id="PF00069">
    <property type="entry name" value="Pkinase"/>
    <property type="match status" value="1"/>
</dbReference>
<evidence type="ECO:0000256" key="6">
    <source>
        <dbReference type="ARBA" id="ARBA00022840"/>
    </source>
</evidence>
<evidence type="ECO:0000256" key="1">
    <source>
        <dbReference type="ARBA" id="ARBA00012513"/>
    </source>
</evidence>
<feature type="transmembrane region" description="Helical" evidence="9">
    <location>
        <begin position="318"/>
        <end position="335"/>
    </location>
</feature>
<name>A0A919PYF5_9ACTN</name>
<dbReference type="GO" id="GO:0005524">
    <property type="term" value="F:ATP binding"/>
    <property type="evidence" value="ECO:0007669"/>
    <property type="project" value="UniProtKB-UniRule"/>
</dbReference>
<dbReference type="InterPro" id="IPR011009">
    <property type="entry name" value="Kinase-like_dom_sf"/>
</dbReference>
<feature type="domain" description="Protein kinase" evidence="10">
    <location>
        <begin position="10"/>
        <end position="260"/>
    </location>
</feature>
<keyword evidence="12" id="KW-1185">Reference proteome</keyword>
<dbReference type="SUPFAM" id="SSF56112">
    <property type="entry name" value="Protein kinase-like (PK-like)"/>
    <property type="match status" value="1"/>
</dbReference>
<feature type="compositionally biased region" description="Low complexity" evidence="8">
    <location>
        <begin position="370"/>
        <end position="383"/>
    </location>
</feature>
<evidence type="ECO:0000313" key="12">
    <source>
        <dbReference type="Proteomes" id="UP000660611"/>
    </source>
</evidence>
<feature type="binding site" evidence="7">
    <location>
        <position position="39"/>
    </location>
    <ligand>
        <name>ATP</name>
        <dbReference type="ChEBI" id="CHEBI:30616"/>
    </ligand>
</feature>
<dbReference type="PANTHER" id="PTHR43289:SF6">
    <property type="entry name" value="SERINE_THREONINE-PROTEIN KINASE NEKL-3"/>
    <property type="match status" value="1"/>
</dbReference>
<dbReference type="AlphaFoldDB" id="A0A919PYF5"/>
<evidence type="ECO:0000256" key="9">
    <source>
        <dbReference type="SAM" id="Phobius"/>
    </source>
</evidence>
<keyword evidence="9" id="KW-0472">Membrane</keyword>
<dbReference type="InterPro" id="IPR017441">
    <property type="entry name" value="Protein_kinase_ATP_BS"/>
</dbReference>
<evidence type="ECO:0000256" key="8">
    <source>
        <dbReference type="SAM" id="MobiDB-lite"/>
    </source>
</evidence>
<keyword evidence="3" id="KW-0808">Transferase</keyword>
<sequence length="481" mass="48673">MGELLLGSRYRLEELLGSGGMSVVWQARDEVLDRPVAVKVLHLRDDAARDRIRGEARAAAALSHPNLAQVHDFGDDGFPFLVMELVVGRTLQQHIDDDPLPPPEVFRVCAAVAAGLAAAHAAGLVHQDVKPANIMVTATGAKLVDFGLAAPAGPQPLEDVLGTPAYLAPERLTGHVAPPSDVYALGVLLYLLLAGTLPWPADTTTQLIRDHVFTPPVPLPPLPAVPDEVAQLCIACLDKAPDARPSAEAAAGVLATAATISAVPPPSSPASSTVASSTAASSVPVSSAAASSVAASSTAASSAPVSFVGGGLSRFRRYALAALVLLVAAVLPWLIAGLDRADRQAGTGPGLAPSGSVVPLGSTPGAARSGTAQPGPAQPAGGLPPRGGGSSTTPPAPTGPPTPTGPVAFTTEAGTVQAACAGEGRVRVVTSAASRPYKTQSQQAGPASIAYVEFRHGNDLIRMAFTCPTTAPVMNVTRGTR</sequence>
<keyword evidence="9" id="KW-1133">Transmembrane helix</keyword>
<dbReference type="PROSITE" id="PS50011">
    <property type="entry name" value="PROTEIN_KINASE_DOM"/>
    <property type="match status" value="1"/>
</dbReference>
<protein>
    <recommendedName>
        <fullName evidence="1">non-specific serine/threonine protein kinase</fullName>
        <ecNumber evidence="1">2.7.11.1</ecNumber>
    </recommendedName>
</protein>
<dbReference type="PROSITE" id="PS00107">
    <property type="entry name" value="PROTEIN_KINASE_ATP"/>
    <property type="match status" value="1"/>
</dbReference>
<evidence type="ECO:0000256" key="2">
    <source>
        <dbReference type="ARBA" id="ARBA00022527"/>
    </source>
</evidence>
<evidence type="ECO:0000313" key="11">
    <source>
        <dbReference type="EMBL" id="GIG50630.1"/>
    </source>
</evidence>
<dbReference type="PANTHER" id="PTHR43289">
    <property type="entry name" value="MITOGEN-ACTIVATED PROTEIN KINASE KINASE KINASE 20-RELATED"/>
    <property type="match status" value="1"/>
</dbReference>
<dbReference type="EC" id="2.7.11.1" evidence="1"/>
<accession>A0A919PYF5</accession>
<evidence type="ECO:0000259" key="10">
    <source>
        <dbReference type="PROSITE" id="PS50011"/>
    </source>
</evidence>
<keyword evidence="9" id="KW-0812">Transmembrane</keyword>
<evidence type="ECO:0000256" key="7">
    <source>
        <dbReference type="PROSITE-ProRule" id="PRU10141"/>
    </source>
</evidence>
<dbReference type="Proteomes" id="UP000660611">
    <property type="component" value="Unassembled WGS sequence"/>
</dbReference>
<proteinExistence type="predicted"/>
<feature type="compositionally biased region" description="Pro residues" evidence="8">
    <location>
        <begin position="394"/>
        <end position="404"/>
    </location>
</feature>
<evidence type="ECO:0000256" key="4">
    <source>
        <dbReference type="ARBA" id="ARBA00022741"/>
    </source>
</evidence>
<keyword evidence="2" id="KW-0723">Serine/threonine-protein kinase</keyword>
<evidence type="ECO:0000256" key="3">
    <source>
        <dbReference type="ARBA" id="ARBA00022679"/>
    </source>
</evidence>
<gene>
    <name evidence="11" type="ORF">Dsi01nite_086710</name>
</gene>
<keyword evidence="6 7" id="KW-0067">ATP-binding</keyword>
<keyword evidence="5" id="KW-0418">Kinase</keyword>
<evidence type="ECO:0000256" key="5">
    <source>
        <dbReference type="ARBA" id="ARBA00022777"/>
    </source>
</evidence>
<dbReference type="PROSITE" id="PS00108">
    <property type="entry name" value="PROTEIN_KINASE_ST"/>
    <property type="match status" value="1"/>
</dbReference>
<reference evidence="11" key="1">
    <citation type="submission" date="2021-01" db="EMBL/GenBank/DDBJ databases">
        <title>Whole genome shotgun sequence of Dactylosporangium siamense NBRC 106093.</title>
        <authorList>
            <person name="Komaki H."/>
            <person name="Tamura T."/>
        </authorList>
    </citation>
    <scope>NUCLEOTIDE SEQUENCE</scope>
    <source>
        <strain evidence="11">NBRC 106093</strain>
    </source>
</reference>
<feature type="region of interest" description="Disordered" evidence="8">
    <location>
        <begin position="344"/>
        <end position="409"/>
    </location>
</feature>
<organism evidence="11 12">
    <name type="scientific">Dactylosporangium siamense</name>
    <dbReference type="NCBI Taxonomy" id="685454"/>
    <lineage>
        <taxon>Bacteria</taxon>
        <taxon>Bacillati</taxon>
        <taxon>Actinomycetota</taxon>
        <taxon>Actinomycetes</taxon>
        <taxon>Micromonosporales</taxon>
        <taxon>Micromonosporaceae</taxon>
        <taxon>Dactylosporangium</taxon>
    </lineage>
</organism>
<dbReference type="Gene3D" id="1.10.510.10">
    <property type="entry name" value="Transferase(Phosphotransferase) domain 1"/>
    <property type="match status" value="1"/>
</dbReference>
<dbReference type="CDD" id="cd14014">
    <property type="entry name" value="STKc_PknB_like"/>
    <property type="match status" value="1"/>
</dbReference>
<dbReference type="Gene3D" id="3.30.200.20">
    <property type="entry name" value="Phosphorylase Kinase, domain 1"/>
    <property type="match status" value="1"/>
</dbReference>